<evidence type="ECO:0000256" key="9">
    <source>
        <dbReference type="SAM" id="MobiDB-lite"/>
    </source>
</evidence>
<dbReference type="PANTHER" id="PTHR33064:SF37">
    <property type="entry name" value="RIBONUCLEASE H"/>
    <property type="match status" value="1"/>
</dbReference>
<dbReference type="InterPro" id="IPR051320">
    <property type="entry name" value="Viral_Replic_Matur_Polypro"/>
</dbReference>
<name>A0AAP0Q7P3_9ROSI</name>
<dbReference type="Proteomes" id="UP001428341">
    <property type="component" value="Unassembled WGS sequence"/>
</dbReference>
<evidence type="ECO:0000256" key="6">
    <source>
        <dbReference type="ARBA" id="ARBA00022759"/>
    </source>
</evidence>
<keyword evidence="7" id="KW-0378">Hydrolase</keyword>
<dbReference type="PANTHER" id="PTHR33064">
    <property type="entry name" value="POL PROTEIN"/>
    <property type="match status" value="1"/>
</dbReference>
<dbReference type="InterPro" id="IPR041373">
    <property type="entry name" value="RT_RNaseH"/>
</dbReference>
<feature type="compositionally biased region" description="Basic and acidic residues" evidence="9">
    <location>
        <begin position="441"/>
        <end position="452"/>
    </location>
</feature>
<dbReference type="EMBL" id="JBCGBO010000025">
    <property type="protein sequence ID" value="KAK9174872.1"/>
    <property type="molecule type" value="Genomic_DNA"/>
</dbReference>
<evidence type="ECO:0000256" key="4">
    <source>
        <dbReference type="ARBA" id="ARBA00022722"/>
    </source>
</evidence>
<keyword evidence="5" id="KW-0064">Aspartyl protease</keyword>
<feature type="compositionally biased region" description="Low complexity" evidence="9">
    <location>
        <begin position="460"/>
        <end position="470"/>
    </location>
</feature>
<dbReference type="Pfam" id="PF17917">
    <property type="entry name" value="RT_RNaseH"/>
    <property type="match status" value="1"/>
</dbReference>
<dbReference type="Gene3D" id="3.30.70.270">
    <property type="match status" value="1"/>
</dbReference>
<keyword evidence="3" id="KW-0548">Nucleotidyltransferase</keyword>
<feature type="region of interest" description="Disordered" evidence="9">
    <location>
        <begin position="378"/>
        <end position="429"/>
    </location>
</feature>
<evidence type="ECO:0000259" key="10">
    <source>
        <dbReference type="Pfam" id="PF17917"/>
    </source>
</evidence>
<keyword evidence="2" id="KW-0808">Transferase</keyword>
<keyword evidence="6" id="KW-0255">Endonuclease</keyword>
<organism evidence="11 12">
    <name type="scientific">Citrus x changshan-huyou</name>
    <dbReference type="NCBI Taxonomy" id="2935761"/>
    <lineage>
        <taxon>Eukaryota</taxon>
        <taxon>Viridiplantae</taxon>
        <taxon>Streptophyta</taxon>
        <taxon>Embryophyta</taxon>
        <taxon>Tracheophyta</taxon>
        <taxon>Spermatophyta</taxon>
        <taxon>Magnoliopsida</taxon>
        <taxon>eudicotyledons</taxon>
        <taxon>Gunneridae</taxon>
        <taxon>Pentapetalae</taxon>
        <taxon>rosids</taxon>
        <taxon>malvids</taxon>
        <taxon>Sapindales</taxon>
        <taxon>Rutaceae</taxon>
        <taxon>Aurantioideae</taxon>
        <taxon>Citrus</taxon>
    </lineage>
</organism>
<keyword evidence="12" id="KW-1185">Reference proteome</keyword>
<evidence type="ECO:0000256" key="1">
    <source>
        <dbReference type="ARBA" id="ARBA00022670"/>
    </source>
</evidence>
<dbReference type="GO" id="GO:0006508">
    <property type="term" value="P:proteolysis"/>
    <property type="evidence" value="ECO:0007669"/>
    <property type="project" value="UniProtKB-KW"/>
</dbReference>
<evidence type="ECO:0000313" key="12">
    <source>
        <dbReference type="Proteomes" id="UP001428341"/>
    </source>
</evidence>
<evidence type="ECO:0000256" key="3">
    <source>
        <dbReference type="ARBA" id="ARBA00022695"/>
    </source>
</evidence>
<feature type="compositionally biased region" description="Pro residues" evidence="9">
    <location>
        <begin position="406"/>
        <end position="425"/>
    </location>
</feature>
<evidence type="ECO:0000256" key="8">
    <source>
        <dbReference type="ARBA" id="ARBA00022918"/>
    </source>
</evidence>
<dbReference type="InterPro" id="IPR043502">
    <property type="entry name" value="DNA/RNA_pol_sf"/>
</dbReference>
<keyword evidence="4" id="KW-0540">Nuclease</keyword>
<accession>A0AAP0Q7P3</accession>
<evidence type="ECO:0000313" key="11">
    <source>
        <dbReference type="EMBL" id="KAK9174872.1"/>
    </source>
</evidence>
<gene>
    <name evidence="11" type="ORF">WN944_026876</name>
</gene>
<dbReference type="SUPFAM" id="SSF56672">
    <property type="entry name" value="DNA/RNA polymerases"/>
    <property type="match status" value="1"/>
</dbReference>
<feature type="region of interest" description="Disordered" evidence="9">
    <location>
        <begin position="441"/>
        <end position="470"/>
    </location>
</feature>
<reference evidence="11 12" key="1">
    <citation type="submission" date="2024-05" db="EMBL/GenBank/DDBJ databases">
        <title>Haplotype-resolved chromosome-level genome assembly of Huyou (Citrus changshanensis).</title>
        <authorList>
            <person name="Miao C."/>
            <person name="Chen W."/>
            <person name="Wu Y."/>
            <person name="Wang L."/>
            <person name="Zhao S."/>
            <person name="Grierson D."/>
            <person name="Xu C."/>
            <person name="Chen K."/>
        </authorList>
    </citation>
    <scope>NUCLEOTIDE SEQUENCE [LARGE SCALE GENOMIC DNA]</scope>
    <source>
        <strain evidence="11">01-14</strain>
        <tissue evidence="11">Leaf</tissue>
    </source>
</reference>
<keyword evidence="8" id="KW-0695">RNA-directed DNA polymerase</keyword>
<keyword evidence="1" id="KW-0645">Protease</keyword>
<protein>
    <recommendedName>
        <fullName evidence="10">Reverse transcriptase RNase H-like domain-containing protein</fullName>
    </recommendedName>
</protein>
<dbReference type="GO" id="GO:0003964">
    <property type="term" value="F:RNA-directed DNA polymerase activity"/>
    <property type="evidence" value="ECO:0007669"/>
    <property type="project" value="UniProtKB-KW"/>
</dbReference>
<evidence type="ECO:0000256" key="7">
    <source>
        <dbReference type="ARBA" id="ARBA00022801"/>
    </source>
</evidence>
<feature type="domain" description="Reverse transcriptase RNase H-like" evidence="10">
    <location>
        <begin position="107"/>
        <end position="157"/>
    </location>
</feature>
<dbReference type="AlphaFoldDB" id="A0AAP0Q7P3"/>
<dbReference type="InterPro" id="IPR043128">
    <property type="entry name" value="Rev_trsase/Diguanyl_cyclase"/>
</dbReference>
<evidence type="ECO:0000256" key="2">
    <source>
        <dbReference type="ARBA" id="ARBA00022679"/>
    </source>
</evidence>
<evidence type="ECO:0000256" key="5">
    <source>
        <dbReference type="ARBA" id="ARBA00022750"/>
    </source>
</evidence>
<sequence length="470" mass="54494">MIFDKKSTIATTSADFLGMKIQNIHYQPGPHIAQELLHFSESNFTKKQVQQFLGIINYIRDFLPHVNHHTSKLSTLLKKNTPSWSDIHTDAVKQLKRIAQNPPPLKLITDEKHYPTVYKEILAVKNGIKKFEFHLIGHRFLIRLDNSAFPNILNFKQKISFPIIAMASSLPKIALTQKSFPLNMTFQSPHQIFARKFLFRFFMNVYMMSKEPMFFPSLHLDHLFLTGLVITPHRDITEDELWYIWCLIRKKLQQIADTHRLLELADQEGKQFTTVFIIHRPYFQHPQTKYFGTQNQSYEWIIVPHIACLEQDFQIKTSLKNFLMELNHIPPDQPDILHTSLGPKHEMFMIPTPSLHSQPPNRGIIIKEEKPDYTDFLFQDSQDPYEDFTPVPSPSPYEFPGSSSSPYPPFSSQPNHFPQPAPPSPKSQYCPWPCVPGCSHPEKIFKKDKDPDRDPDETDSSSSEDASISL</sequence>
<comment type="caution">
    <text evidence="11">The sequence shown here is derived from an EMBL/GenBank/DDBJ whole genome shotgun (WGS) entry which is preliminary data.</text>
</comment>
<dbReference type="GO" id="GO:0004190">
    <property type="term" value="F:aspartic-type endopeptidase activity"/>
    <property type="evidence" value="ECO:0007669"/>
    <property type="project" value="UniProtKB-KW"/>
</dbReference>
<proteinExistence type="predicted"/>
<dbReference type="GO" id="GO:0004519">
    <property type="term" value="F:endonuclease activity"/>
    <property type="evidence" value="ECO:0007669"/>
    <property type="project" value="UniProtKB-KW"/>
</dbReference>